<proteinExistence type="predicted"/>
<dbReference type="RefSeq" id="WP_267532085.1">
    <property type="nucleotide sequence ID" value="NZ_JAPNKA010000001.1"/>
</dbReference>
<dbReference type="EMBL" id="JAPNKA010000001">
    <property type="protein sequence ID" value="MCY1073068.1"/>
    <property type="molecule type" value="Genomic_DNA"/>
</dbReference>
<organism evidence="1 2">
    <name type="scientific">Archangium lansingense</name>
    <dbReference type="NCBI Taxonomy" id="2995310"/>
    <lineage>
        <taxon>Bacteria</taxon>
        <taxon>Pseudomonadati</taxon>
        <taxon>Myxococcota</taxon>
        <taxon>Myxococcia</taxon>
        <taxon>Myxococcales</taxon>
        <taxon>Cystobacterineae</taxon>
        <taxon>Archangiaceae</taxon>
        <taxon>Archangium</taxon>
    </lineage>
</organism>
<protein>
    <recommendedName>
        <fullName evidence="3">HEAT repeat protein</fullName>
    </recommendedName>
</protein>
<keyword evidence="2" id="KW-1185">Reference proteome</keyword>
<name>A0ABT3ZUH4_9BACT</name>
<evidence type="ECO:0000313" key="1">
    <source>
        <dbReference type="EMBL" id="MCY1073068.1"/>
    </source>
</evidence>
<dbReference type="Proteomes" id="UP001207654">
    <property type="component" value="Unassembled WGS sequence"/>
</dbReference>
<sequence>MVHSCPECRVFLSFQRKETPVPELVSGHWYGCPGCARNVCGDCGRASGRRCRECGATLEPDQIFPRDLKPLDDWRSYLPSEDDAYPDFAHGVELIACATEDSIPEIDAALDDWNRARFRREVFVHDLSRRLGSADAFMPWGSAIRELRWTPEWERRLAVAAGYYRERVGDVTRAALQQRELLRGWCELVPASQSAASALLDAALHSDKELAEDALQVLHHLRPSLPEVLAWSIPVLRGGELEHVRAGLAVLRTVRTRNGPEPDPKTLLAVEQRLCEAFAGRGEAELEALVRRLLFTSEPWPMDVTAVAIVALGLTGEFVPLLREALSSRRPHQQHRVWSFIASLGEHAATADLRAQLFERIARAETHDTALPLLGLLGRMGGASRDIVPPLERWTDAGPTGKRLEALGLLIEFLGSQGESGSEALHVRCRRVTQEVRTVEERLVLIRLLFKLEPAQRSTLFPEVPEPTELLATLLEETDGACAANIEEDWLTALLISPRWRSWLMSHAAGTPNHYLTSLTFRVAGPECEGLIVLLQKLLADRNTGPFERVVWVEALGRIARSLTAPARTLLQWVFLDTRESVHPRLAAARALWTLGVRDLPVAELAPVLRERSAVIRSWALLLAEEMPEELLAPLREDTSPLVRWVLSHLPHA</sequence>
<comment type="caution">
    <text evidence="1">The sequence shown here is derived from an EMBL/GenBank/DDBJ whole genome shotgun (WGS) entry which is preliminary data.</text>
</comment>
<evidence type="ECO:0008006" key="3">
    <source>
        <dbReference type="Google" id="ProtNLM"/>
    </source>
</evidence>
<evidence type="ECO:0000313" key="2">
    <source>
        <dbReference type="Proteomes" id="UP001207654"/>
    </source>
</evidence>
<accession>A0ABT3ZUH4</accession>
<reference evidence="1 2" key="1">
    <citation type="submission" date="2022-11" db="EMBL/GenBank/DDBJ databases">
        <title>Minimal conservation of predation-associated metabolite biosynthetic gene clusters underscores biosynthetic potential of Myxococcota including descriptions for ten novel species: Archangium lansinium sp. nov., Myxococcus landrumus sp. nov., Nannocystis bai.</title>
        <authorList>
            <person name="Ahearne A."/>
            <person name="Stevens C."/>
            <person name="Phillips K."/>
        </authorList>
    </citation>
    <scope>NUCLEOTIDE SEQUENCE [LARGE SCALE GENOMIC DNA]</scope>
    <source>
        <strain evidence="1 2">MIWBW</strain>
    </source>
</reference>
<gene>
    <name evidence="1" type="ORF">OV287_01100</name>
</gene>